<gene>
    <name evidence="3" type="ORF">SNE40_001328</name>
</gene>
<sequence>MSKRRRPVDIATSEEEDNTTTGCIDDSASTSTKVTCMTSAEDRLSDIILQKMLERGLIVPQPPTTLSTGSTTLPTASSTAAPTSAPMPQDDSRPSTSIFEVNAADLFASTSNPVNPQQLPGIEAASSTPSISCHVSDKIKSNIWSNIFIEFASLLPESGSTQLALNIVEGEDEPLLKISSAQKSKTLNFAQWQRAFAIFMDIIIKKEPQTASALLSYSALMTELAQTYGIQSFNFYDSQFRRLRQLQLWPWDQINADIWLRATTLHGLQASRPLALQDKGAKRSSGRQGVCWEFNGPRGCRRHHCIFPHICGNCGYDHPQSRCFARGSRSLTDYPQLRQQIRPQSTSMPNRTYLHPRMTLPQRSSQNLPRMAAQIPQPLTVAPPGKSNPPVLANPEIVPPKIIPFVKLVQPPERVPTPVLVNNLRNLLSGYDSEETEFLCQGFAQGFRIPFSGVRSFYVSRNHSSCTKNIDILFKKLNDELTEGRIMGPFLDPPFKNLRCSPLGVIPKQEKGTFRLIHDLSFPLGDSINAGIDESFTLVSYDSIDNVVQLVKKMGRGALMAKADIENAYRLLPIHPNDYELLGFTVQIGGSTYYFADMCLPMGLSMSCQTFERFSSALQWVMEFHYNAHLSHMIDDFFFIGPKNTNKCSESLQTFLDIASHLAVPIKSSKTVLPTNKITIYGIEVDSQDMIFRLPEDKVIKIRQALQDSLTRNKISLKQLQSLLGLLNFATLVVVPGRVFLRRLYDLTIGVKKNYYMIRLTNAAKADLKVWYRFMQSFNGRCMFLNDAWVGSDHIKLFSDAAQSKGYAAVLGSQWFFGSWPSGMEIMNISVLELFPIVLAIEHWGHLLKNHKVLLLTDNEAIVFVINKSSSKCPLLMSLLRRLVAIAIKLNILIRAKHISGKSNLVADCLSRFQFQLARAWAPWLDAIPQQLDPTYLKI</sequence>
<feature type="compositionally biased region" description="Polar residues" evidence="1">
    <location>
        <begin position="19"/>
        <end position="28"/>
    </location>
</feature>
<dbReference type="Proteomes" id="UP001347796">
    <property type="component" value="Unassembled WGS sequence"/>
</dbReference>
<evidence type="ECO:0000259" key="2">
    <source>
        <dbReference type="PROSITE" id="PS50878"/>
    </source>
</evidence>
<evidence type="ECO:0000313" key="4">
    <source>
        <dbReference type="Proteomes" id="UP001347796"/>
    </source>
</evidence>
<dbReference type="PANTHER" id="PTHR33050">
    <property type="entry name" value="REVERSE TRANSCRIPTASE DOMAIN-CONTAINING PROTEIN"/>
    <property type="match status" value="1"/>
</dbReference>
<feature type="compositionally biased region" description="Low complexity" evidence="1">
    <location>
        <begin position="64"/>
        <end position="86"/>
    </location>
</feature>
<evidence type="ECO:0000256" key="1">
    <source>
        <dbReference type="SAM" id="MobiDB-lite"/>
    </source>
</evidence>
<dbReference type="CDD" id="cd09275">
    <property type="entry name" value="RNase_HI_RT_DIRS1"/>
    <property type="match status" value="1"/>
</dbReference>
<dbReference type="AlphaFoldDB" id="A0AAN8KNF7"/>
<dbReference type="InterPro" id="IPR043502">
    <property type="entry name" value="DNA/RNA_pol_sf"/>
</dbReference>
<dbReference type="PANTHER" id="PTHR33050:SF8">
    <property type="entry name" value="REVERSE TRANSCRIPTASE DOMAIN-CONTAINING PROTEIN"/>
    <property type="match status" value="1"/>
</dbReference>
<keyword evidence="4" id="KW-1185">Reference proteome</keyword>
<reference evidence="3 4" key="1">
    <citation type="submission" date="2024-01" db="EMBL/GenBank/DDBJ databases">
        <title>The genome of the rayed Mediterranean limpet Patella caerulea (Linnaeus, 1758).</title>
        <authorList>
            <person name="Anh-Thu Weber A."/>
            <person name="Halstead-Nussloch G."/>
        </authorList>
    </citation>
    <scope>NUCLEOTIDE SEQUENCE [LARGE SCALE GENOMIC DNA]</scope>
    <source>
        <strain evidence="3">AATW-2023a</strain>
        <tissue evidence="3">Whole specimen</tissue>
    </source>
</reference>
<protein>
    <recommendedName>
        <fullName evidence="2">Reverse transcriptase domain-containing protein</fullName>
    </recommendedName>
</protein>
<dbReference type="InterPro" id="IPR052055">
    <property type="entry name" value="Hepadnavirus_pol/RT"/>
</dbReference>
<proteinExistence type="predicted"/>
<feature type="region of interest" description="Disordered" evidence="1">
    <location>
        <begin position="1"/>
        <end position="28"/>
    </location>
</feature>
<feature type="region of interest" description="Disordered" evidence="1">
    <location>
        <begin position="59"/>
        <end position="95"/>
    </location>
</feature>
<dbReference type="InterPro" id="IPR000477">
    <property type="entry name" value="RT_dom"/>
</dbReference>
<dbReference type="PROSITE" id="PS50878">
    <property type="entry name" value="RT_POL"/>
    <property type="match status" value="1"/>
</dbReference>
<dbReference type="Pfam" id="PF00078">
    <property type="entry name" value="RVT_1"/>
    <property type="match status" value="1"/>
</dbReference>
<feature type="domain" description="Reverse transcriptase" evidence="2">
    <location>
        <begin position="487"/>
        <end position="685"/>
    </location>
</feature>
<dbReference type="EMBL" id="JAZGQO010000001">
    <property type="protein sequence ID" value="KAK6196023.1"/>
    <property type="molecule type" value="Genomic_DNA"/>
</dbReference>
<evidence type="ECO:0000313" key="3">
    <source>
        <dbReference type="EMBL" id="KAK6196023.1"/>
    </source>
</evidence>
<comment type="caution">
    <text evidence="3">The sequence shown here is derived from an EMBL/GenBank/DDBJ whole genome shotgun (WGS) entry which is preliminary data.</text>
</comment>
<dbReference type="SUPFAM" id="SSF56672">
    <property type="entry name" value="DNA/RNA polymerases"/>
    <property type="match status" value="1"/>
</dbReference>
<accession>A0AAN8KNF7</accession>
<organism evidence="3 4">
    <name type="scientific">Patella caerulea</name>
    <name type="common">Rayed Mediterranean limpet</name>
    <dbReference type="NCBI Taxonomy" id="87958"/>
    <lineage>
        <taxon>Eukaryota</taxon>
        <taxon>Metazoa</taxon>
        <taxon>Spiralia</taxon>
        <taxon>Lophotrochozoa</taxon>
        <taxon>Mollusca</taxon>
        <taxon>Gastropoda</taxon>
        <taxon>Patellogastropoda</taxon>
        <taxon>Patelloidea</taxon>
        <taxon>Patellidae</taxon>
        <taxon>Patella</taxon>
    </lineage>
</organism>
<name>A0AAN8KNF7_PATCE</name>